<sequence>MSGGLEREIAEIVAADGPMTVARFMELALGHPAHGYYMTRDPFGAGGDFVTAPEVSQMFGELIGVWCAQAWQTMGTPDPVRLVELGPGRGTLMADLLRAARIMPVFRKAIEVHLVETSPVLRAAQKAALEEAGVAVHWHDSLAGVPDGPAILVANEFFDALPVRQFVFRNGAWHEVVIGIDGDGGLFLGVVPHDLPEDERLDEAPEEGAVLEIAPARRAVAHEIGRRLARWGGAALIVDYGHAARDYGDTLQAVRGHDHVPLLDRPGESDITSHVDFADLAAALARAGTAPYGPVPQGDFLESLGLTARAEALKGGGEPDMAAEIDAAVARLAGRGETEMGSLFKVLVAADRRLPPPYPFTGATS</sequence>
<organism evidence="3 4">
    <name type="scientific">Kaustia mangrovi</name>
    <dbReference type="NCBI Taxonomy" id="2593653"/>
    <lineage>
        <taxon>Bacteria</taxon>
        <taxon>Pseudomonadati</taxon>
        <taxon>Pseudomonadota</taxon>
        <taxon>Alphaproteobacteria</taxon>
        <taxon>Hyphomicrobiales</taxon>
        <taxon>Parvibaculaceae</taxon>
        <taxon>Kaustia</taxon>
    </lineage>
</organism>
<reference evidence="3 4" key="1">
    <citation type="submission" date="2020-06" db="EMBL/GenBank/DDBJ databases">
        <title>Genome sequence of 2 isolates from Red Sea Mangroves.</title>
        <authorList>
            <person name="Sefrji F."/>
            <person name="Michoud G."/>
            <person name="Merlino G."/>
            <person name="Daffonchio D."/>
        </authorList>
    </citation>
    <scope>NUCLEOTIDE SEQUENCE [LARGE SCALE GENOMIC DNA]</scope>
    <source>
        <strain evidence="3 4">R1DC25</strain>
    </source>
</reference>
<evidence type="ECO:0000313" key="4">
    <source>
        <dbReference type="Proteomes" id="UP000593594"/>
    </source>
</evidence>
<dbReference type="RefSeq" id="WP_213161650.1">
    <property type="nucleotide sequence ID" value="NZ_CP058214.1"/>
</dbReference>
<dbReference type="Proteomes" id="UP000593594">
    <property type="component" value="Chromosome"/>
</dbReference>
<dbReference type="GO" id="GO:0032259">
    <property type="term" value="P:methylation"/>
    <property type="evidence" value="ECO:0007669"/>
    <property type="project" value="UniProtKB-KW"/>
</dbReference>
<dbReference type="PANTHER" id="PTHR12049:SF7">
    <property type="entry name" value="PROTEIN ARGININE METHYLTRANSFERASE NDUFAF7, MITOCHONDRIAL"/>
    <property type="match status" value="1"/>
</dbReference>
<dbReference type="GO" id="GO:0035243">
    <property type="term" value="F:protein-arginine omega-N symmetric methyltransferase activity"/>
    <property type="evidence" value="ECO:0007669"/>
    <property type="project" value="TreeGrafter"/>
</dbReference>
<evidence type="ECO:0000256" key="1">
    <source>
        <dbReference type="ARBA" id="ARBA00022603"/>
    </source>
</evidence>
<protein>
    <submittedName>
        <fullName evidence="3">SAM-dependent methyltransferase</fullName>
    </submittedName>
</protein>
<dbReference type="PANTHER" id="PTHR12049">
    <property type="entry name" value="PROTEIN ARGININE METHYLTRANSFERASE NDUFAF7, MITOCHONDRIAL"/>
    <property type="match status" value="1"/>
</dbReference>
<gene>
    <name evidence="3" type="ORF">HW532_17215</name>
</gene>
<evidence type="ECO:0000313" key="3">
    <source>
        <dbReference type="EMBL" id="QPC44282.1"/>
    </source>
</evidence>
<accession>A0A7S8C6H7</accession>
<name>A0A7S8C6H7_9HYPH</name>
<dbReference type="AlphaFoldDB" id="A0A7S8C6H7"/>
<keyword evidence="1 3" id="KW-0489">Methyltransferase</keyword>
<proteinExistence type="predicted"/>
<dbReference type="Gene3D" id="3.40.50.12710">
    <property type="match status" value="1"/>
</dbReference>
<evidence type="ECO:0000256" key="2">
    <source>
        <dbReference type="ARBA" id="ARBA00022679"/>
    </source>
</evidence>
<dbReference type="InterPro" id="IPR038375">
    <property type="entry name" value="NDUFAF7_sf"/>
</dbReference>
<dbReference type="KEGG" id="kmn:HW532_17215"/>
<dbReference type="InterPro" id="IPR003788">
    <property type="entry name" value="NDUFAF7"/>
</dbReference>
<dbReference type="SUPFAM" id="SSF53335">
    <property type="entry name" value="S-adenosyl-L-methionine-dependent methyltransferases"/>
    <property type="match status" value="1"/>
</dbReference>
<dbReference type="InterPro" id="IPR029063">
    <property type="entry name" value="SAM-dependent_MTases_sf"/>
</dbReference>
<dbReference type="Pfam" id="PF02636">
    <property type="entry name" value="Methyltransf_28"/>
    <property type="match status" value="1"/>
</dbReference>
<dbReference type="EMBL" id="CP058214">
    <property type="protein sequence ID" value="QPC44282.1"/>
    <property type="molecule type" value="Genomic_DNA"/>
</dbReference>
<keyword evidence="2 3" id="KW-0808">Transferase</keyword>
<keyword evidence="4" id="KW-1185">Reference proteome</keyword>